<dbReference type="AlphaFoldDB" id="A0A074ZKK8"/>
<evidence type="ECO:0000313" key="12">
    <source>
        <dbReference type="EMBL" id="KER26307.1"/>
    </source>
</evidence>
<dbReference type="InterPro" id="IPR017452">
    <property type="entry name" value="GPCR_Rhodpsn_7TM"/>
</dbReference>
<dbReference type="RefSeq" id="XP_009169945.1">
    <property type="nucleotide sequence ID" value="XM_009171681.1"/>
</dbReference>
<feature type="domain" description="G-protein coupled receptors family 1 profile" evidence="11">
    <location>
        <begin position="81"/>
        <end position="391"/>
    </location>
</feature>
<comment type="subcellular location">
    <subcellularLocation>
        <location evidence="1">Membrane</location>
        <topology evidence="1">Multi-pass membrane protein</topology>
    </subcellularLocation>
</comment>
<protein>
    <recommendedName>
        <fullName evidence="11">G-protein coupled receptors family 1 profile domain-containing protein</fullName>
    </recommendedName>
</protein>
<dbReference type="InterPro" id="IPR000276">
    <property type="entry name" value="GPCR_Rhodpsn"/>
</dbReference>
<dbReference type="SUPFAM" id="SSF81321">
    <property type="entry name" value="Family A G protein-coupled receptor-like"/>
    <property type="match status" value="1"/>
</dbReference>
<keyword evidence="6 10" id="KW-0472">Membrane</keyword>
<keyword evidence="3 9" id="KW-0812">Transmembrane</keyword>
<evidence type="ECO:0000256" key="4">
    <source>
        <dbReference type="ARBA" id="ARBA00022989"/>
    </source>
</evidence>
<evidence type="ECO:0000256" key="5">
    <source>
        <dbReference type="ARBA" id="ARBA00023040"/>
    </source>
</evidence>
<feature type="transmembrane region" description="Helical" evidence="10">
    <location>
        <begin position="184"/>
        <end position="206"/>
    </location>
</feature>
<proteinExistence type="inferred from homology"/>
<reference evidence="12 13" key="1">
    <citation type="submission" date="2013-11" db="EMBL/GenBank/DDBJ databases">
        <title>Opisthorchis viverrini - life in the bile duct.</title>
        <authorList>
            <person name="Young N.D."/>
            <person name="Nagarajan N."/>
            <person name="Lin S.J."/>
            <person name="Korhonen P.K."/>
            <person name="Jex A.R."/>
            <person name="Hall R.S."/>
            <person name="Safavi-Hemami H."/>
            <person name="Kaewkong W."/>
            <person name="Bertrand D."/>
            <person name="Gao S."/>
            <person name="Seet Q."/>
            <person name="Wongkham S."/>
            <person name="Teh B.T."/>
            <person name="Wongkham C."/>
            <person name="Intapan P.M."/>
            <person name="Maleewong W."/>
            <person name="Yang X."/>
            <person name="Hu M."/>
            <person name="Wang Z."/>
            <person name="Hofmann A."/>
            <person name="Sternberg P.W."/>
            <person name="Tan P."/>
            <person name="Wang J."/>
            <person name="Gasser R.B."/>
        </authorList>
    </citation>
    <scope>NUCLEOTIDE SEQUENCE [LARGE SCALE GENOMIC DNA]</scope>
</reference>
<dbReference type="KEGG" id="ovi:T265_06423"/>
<dbReference type="Pfam" id="PF00001">
    <property type="entry name" value="7tm_1"/>
    <property type="match status" value="1"/>
</dbReference>
<evidence type="ECO:0000256" key="8">
    <source>
        <dbReference type="ARBA" id="ARBA00023224"/>
    </source>
</evidence>
<name>A0A074ZKK8_OPIVI</name>
<dbReference type="PRINTS" id="PR00237">
    <property type="entry name" value="GPCRRHODOPSN"/>
</dbReference>
<dbReference type="PANTHER" id="PTHR24235">
    <property type="entry name" value="NEUROPEPTIDE Y RECEPTOR"/>
    <property type="match status" value="1"/>
</dbReference>
<dbReference type="GO" id="GO:0005886">
    <property type="term" value="C:plasma membrane"/>
    <property type="evidence" value="ECO:0007669"/>
    <property type="project" value="TreeGrafter"/>
</dbReference>
<dbReference type="Gene3D" id="1.20.1070.10">
    <property type="entry name" value="Rhodopsin 7-helix transmembrane proteins"/>
    <property type="match status" value="1"/>
</dbReference>
<dbReference type="Proteomes" id="UP000054324">
    <property type="component" value="Unassembled WGS sequence"/>
</dbReference>
<gene>
    <name evidence="12" type="ORF">T265_06423</name>
</gene>
<dbReference type="CTD" id="20320602"/>
<dbReference type="STRING" id="6198.A0A074ZKK8"/>
<evidence type="ECO:0000259" key="11">
    <source>
        <dbReference type="PROSITE" id="PS50262"/>
    </source>
</evidence>
<dbReference type="EMBL" id="KL596751">
    <property type="protein sequence ID" value="KER26307.1"/>
    <property type="molecule type" value="Genomic_DNA"/>
</dbReference>
<dbReference type="GO" id="GO:0004983">
    <property type="term" value="F:neuropeptide Y receptor activity"/>
    <property type="evidence" value="ECO:0007669"/>
    <property type="project" value="InterPro"/>
</dbReference>
<dbReference type="PROSITE" id="PS50262">
    <property type="entry name" value="G_PROTEIN_RECEP_F1_2"/>
    <property type="match status" value="1"/>
</dbReference>
<dbReference type="PROSITE" id="PS00237">
    <property type="entry name" value="G_PROTEIN_RECEP_F1_1"/>
    <property type="match status" value="1"/>
</dbReference>
<dbReference type="OrthoDB" id="9046662at2759"/>
<feature type="transmembrane region" description="Helical" evidence="10">
    <location>
        <begin position="143"/>
        <end position="163"/>
    </location>
</feature>
<organism evidence="12 13">
    <name type="scientific">Opisthorchis viverrini</name>
    <name type="common">Southeast Asian liver fluke</name>
    <dbReference type="NCBI Taxonomy" id="6198"/>
    <lineage>
        <taxon>Eukaryota</taxon>
        <taxon>Metazoa</taxon>
        <taxon>Spiralia</taxon>
        <taxon>Lophotrochozoa</taxon>
        <taxon>Platyhelminthes</taxon>
        <taxon>Trematoda</taxon>
        <taxon>Digenea</taxon>
        <taxon>Opisthorchiida</taxon>
        <taxon>Opisthorchiata</taxon>
        <taxon>Opisthorchiidae</taxon>
        <taxon>Opisthorchis</taxon>
    </lineage>
</organism>
<dbReference type="GO" id="GO:0042923">
    <property type="term" value="F:neuropeptide binding"/>
    <property type="evidence" value="ECO:0007669"/>
    <property type="project" value="TreeGrafter"/>
</dbReference>
<evidence type="ECO:0000256" key="6">
    <source>
        <dbReference type="ARBA" id="ARBA00023136"/>
    </source>
</evidence>
<sequence length="501" mass="55443">MQVTTPQIIPFPPLLTVDSEKASHYENNAQYVEKCIQYLLNGSQPTQIEYSQTSYSSHRIPIVRDLMISHCTLFSIIGVIFNMGLMCALLKYHRQTLKDNITNLFVFCLSVSDIFLCSVSMPVQMFYEINEHQLASSGLCRVLFAGFGLPLSISCLTILLIAFDRYRMIVHPMKIQISNHIAMSLIGCVILFGGLISIPVALHVDIDIHSGFAYCVEKWPSARLRLAYSVFVFIACFALPLSASGGFYLAIYCRLAKQSTQLGFRKETERRKRRTTSLLVLTVVCFALCWTPWCLYSLLLEIESMLRSHIQETRAGDPLSISGELCQALLLMSDQALQQTLTHSAKPRSDEDEQLSGMARGIIIPARHTKLIDLLCKMIAMGSTCVNPFIYGCLNEPIQLAMRRQYGRLTACLRRGSTRGTLSSTTASKGGRKAQAVDGMEMPSIGVTTVQLINCTGDGKSENCALNADNGGSPDNFAVVHAVKISPSPDTSQEPNYTCPT</sequence>
<dbReference type="InterPro" id="IPR000611">
    <property type="entry name" value="NPY_rcpt"/>
</dbReference>
<evidence type="ECO:0000256" key="10">
    <source>
        <dbReference type="SAM" id="Phobius"/>
    </source>
</evidence>
<evidence type="ECO:0000256" key="2">
    <source>
        <dbReference type="ARBA" id="ARBA00010663"/>
    </source>
</evidence>
<dbReference type="GO" id="GO:0043005">
    <property type="term" value="C:neuron projection"/>
    <property type="evidence" value="ECO:0007669"/>
    <property type="project" value="TreeGrafter"/>
</dbReference>
<feature type="transmembrane region" description="Helical" evidence="10">
    <location>
        <begin position="276"/>
        <end position="299"/>
    </location>
</feature>
<feature type="transmembrane region" description="Helical" evidence="10">
    <location>
        <begin position="226"/>
        <end position="255"/>
    </location>
</feature>
<evidence type="ECO:0000313" key="13">
    <source>
        <dbReference type="Proteomes" id="UP000054324"/>
    </source>
</evidence>
<keyword evidence="5 9" id="KW-0297">G-protein coupled receptor</keyword>
<keyword evidence="4 10" id="KW-1133">Transmembrane helix</keyword>
<evidence type="ECO:0000256" key="9">
    <source>
        <dbReference type="RuleBase" id="RU000688"/>
    </source>
</evidence>
<keyword evidence="8 9" id="KW-0807">Transducer</keyword>
<evidence type="ECO:0000256" key="1">
    <source>
        <dbReference type="ARBA" id="ARBA00004141"/>
    </source>
</evidence>
<evidence type="ECO:0000256" key="7">
    <source>
        <dbReference type="ARBA" id="ARBA00023170"/>
    </source>
</evidence>
<accession>A0A074ZKK8</accession>
<comment type="similarity">
    <text evidence="2 9">Belongs to the G-protein coupled receptor 1 family.</text>
</comment>
<keyword evidence="13" id="KW-1185">Reference proteome</keyword>
<dbReference type="PRINTS" id="PR01012">
    <property type="entry name" value="NRPEPTIDEYR"/>
</dbReference>
<dbReference type="PANTHER" id="PTHR24235:SF29">
    <property type="entry name" value="GH23382P"/>
    <property type="match status" value="1"/>
</dbReference>
<keyword evidence="7 9" id="KW-0675">Receptor</keyword>
<feature type="transmembrane region" description="Helical" evidence="10">
    <location>
        <begin position="104"/>
        <end position="123"/>
    </location>
</feature>
<dbReference type="GeneID" id="20320602"/>
<evidence type="ECO:0000256" key="3">
    <source>
        <dbReference type="ARBA" id="ARBA00022692"/>
    </source>
</evidence>
<feature type="transmembrane region" description="Helical" evidence="10">
    <location>
        <begin position="67"/>
        <end position="92"/>
    </location>
</feature>